<dbReference type="GO" id="GO:1990757">
    <property type="term" value="F:ubiquitin ligase activator activity"/>
    <property type="evidence" value="ECO:0007669"/>
    <property type="project" value="TreeGrafter"/>
</dbReference>
<keyword evidence="2" id="KW-0677">Repeat</keyword>
<dbReference type="InterPro" id="IPR036322">
    <property type="entry name" value="WD40_repeat_dom_sf"/>
</dbReference>
<accession>A0A9P4USY0</accession>
<dbReference type="AlphaFoldDB" id="A0A9P4USY0"/>
<evidence type="ECO:0000256" key="3">
    <source>
        <dbReference type="PROSITE-ProRule" id="PRU00221"/>
    </source>
</evidence>
<dbReference type="EMBL" id="MU003773">
    <property type="protein sequence ID" value="KAF2724141.1"/>
    <property type="molecule type" value="Genomic_DNA"/>
</dbReference>
<feature type="repeat" description="WD" evidence="3">
    <location>
        <begin position="335"/>
        <end position="367"/>
    </location>
</feature>
<dbReference type="InterPro" id="IPR015943">
    <property type="entry name" value="WD40/YVTN_repeat-like_dom_sf"/>
</dbReference>
<dbReference type="PANTHER" id="PTHR19918">
    <property type="entry name" value="CELL DIVISION CYCLE 20 CDC20 FIZZY -RELATED"/>
    <property type="match status" value="1"/>
</dbReference>
<dbReference type="Pfam" id="PF00400">
    <property type="entry name" value="WD40"/>
    <property type="match status" value="1"/>
</dbReference>
<dbReference type="GO" id="GO:0005680">
    <property type="term" value="C:anaphase-promoting complex"/>
    <property type="evidence" value="ECO:0007669"/>
    <property type="project" value="TreeGrafter"/>
</dbReference>
<dbReference type="GO" id="GO:1905786">
    <property type="term" value="P:positive regulation of anaphase-promoting complex-dependent catabolic process"/>
    <property type="evidence" value="ECO:0007669"/>
    <property type="project" value="TreeGrafter"/>
</dbReference>
<dbReference type="InterPro" id="IPR001680">
    <property type="entry name" value="WD40_rpt"/>
</dbReference>
<comment type="caution">
    <text evidence="5">The sequence shown here is derived from an EMBL/GenBank/DDBJ whole genome shotgun (WGS) entry which is preliminary data.</text>
</comment>
<keyword evidence="6" id="KW-1185">Reference proteome</keyword>
<organism evidence="5 6">
    <name type="scientific">Polychaeton citri CBS 116435</name>
    <dbReference type="NCBI Taxonomy" id="1314669"/>
    <lineage>
        <taxon>Eukaryota</taxon>
        <taxon>Fungi</taxon>
        <taxon>Dikarya</taxon>
        <taxon>Ascomycota</taxon>
        <taxon>Pezizomycotina</taxon>
        <taxon>Dothideomycetes</taxon>
        <taxon>Dothideomycetidae</taxon>
        <taxon>Capnodiales</taxon>
        <taxon>Capnodiaceae</taxon>
        <taxon>Polychaeton</taxon>
    </lineage>
</organism>
<protein>
    <submittedName>
        <fullName evidence="5">WD40 repeat-like protein</fullName>
    </submittedName>
</protein>
<feature type="region of interest" description="Disordered" evidence="4">
    <location>
        <begin position="119"/>
        <end position="153"/>
    </location>
</feature>
<dbReference type="InterPro" id="IPR033010">
    <property type="entry name" value="Cdc20/Fizzy"/>
</dbReference>
<dbReference type="OrthoDB" id="10263272at2759"/>
<feature type="compositionally biased region" description="Low complexity" evidence="4">
    <location>
        <begin position="122"/>
        <end position="135"/>
    </location>
</feature>
<dbReference type="PANTHER" id="PTHR19918:SF5">
    <property type="entry name" value="MEIOSIS-SPECIFIC APC_C ACTIVATOR PROTEIN AMA1"/>
    <property type="match status" value="1"/>
</dbReference>
<name>A0A9P4USY0_9PEZI</name>
<dbReference type="PROSITE" id="PS50082">
    <property type="entry name" value="WD_REPEATS_2"/>
    <property type="match status" value="1"/>
</dbReference>
<dbReference type="SUPFAM" id="SSF50978">
    <property type="entry name" value="WD40 repeat-like"/>
    <property type="match status" value="1"/>
</dbReference>
<feature type="region of interest" description="Disordered" evidence="4">
    <location>
        <begin position="375"/>
        <end position="414"/>
    </location>
</feature>
<evidence type="ECO:0000313" key="6">
    <source>
        <dbReference type="Proteomes" id="UP000799441"/>
    </source>
</evidence>
<dbReference type="Gene3D" id="2.130.10.10">
    <property type="entry name" value="YVTN repeat-like/Quinoprotein amine dehydrogenase"/>
    <property type="match status" value="2"/>
</dbReference>
<feature type="region of interest" description="Disordered" evidence="4">
    <location>
        <begin position="1"/>
        <end position="34"/>
    </location>
</feature>
<proteinExistence type="predicted"/>
<dbReference type="Proteomes" id="UP000799441">
    <property type="component" value="Unassembled WGS sequence"/>
</dbReference>
<reference evidence="5" key="1">
    <citation type="journal article" date="2020" name="Stud. Mycol.">
        <title>101 Dothideomycetes genomes: a test case for predicting lifestyles and emergence of pathogens.</title>
        <authorList>
            <person name="Haridas S."/>
            <person name="Albert R."/>
            <person name="Binder M."/>
            <person name="Bloem J."/>
            <person name="Labutti K."/>
            <person name="Salamov A."/>
            <person name="Andreopoulos B."/>
            <person name="Baker S."/>
            <person name="Barry K."/>
            <person name="Bills G."/>
            <person name="Bluhm B."/>
            <person name="Cannon C."/>
            <person name="Castanera R."/>
            <person name="Culley D."/>
            <person name="Daum C."/>
            <person name="Ezra D."/>
            <person name="Gonzalez J."/>
            <person name="Henrissat B."/>
            <person name="Kuo A."/>
            <person name="Liang C."/>
            <person name="Lipzen A."/>
            <person name="Lutzoni F."/>
            <person name="Magnuson J."/>
            <person name="Mondo S."/>
            <person name="Nolan M."/>
            <person name="Ohm R."/>
            <person name="Pangilinan J."/>
            <person name="Park H.-J."/>
            <person name="Ramirez L."/>
            <person name="Alfaro M."/>
            <person name="Sun H."/>
            <person name="Tritt A."/>
            <person name="Yoshinaga Y."/>
            <person name="Zwiers L.-H."/>
            <person name="Turgeon B."/>
            <person name="Goodwin S."/>
            <person name="Spatafora J."/>
            <person name="Crous P."/>
            <person name="Grigoriev I."/>
        </authorList>
    </citation>
    <scope>NUCLEOTIDE SEQUENCE</scope>
    <source>
        <strain evidence="5">CBS 116435</strain>
    </source>
</reference>
<sequence>MEDPFASADDNASAARERHVAVRRSGPPASSFGFIGSRVRDGVHPRNMSVGTIWTVGGTIVTEGVASTPNGRGGRVTSGSCAAHHTADFLRRRSSSENNAILSQRLAVAMDLDIGGRVLEHSSPSSTGSSSSTPSFNGKTVWRNGRWENDKTSPCKSKLRLRKKIPTTPFRVLDAPSLRDDYYCSLLAYSPTLHSLAVGLGAHVYLWSESPPEDVTKSLVVPFTAHITTISFSSPEGGHAILAIGRADGRITLWSPLDTDPRFDCVQPAPVSCLTFRPTSVRRRSGNGSGMMVGTEELLVGDELGNVYFYFVEWSKPDERDLFDWDGCMTLLARISCHSQQICGIAWRSDGEAFATGGNDNQLFLFETKKILNRRHEHSTSTRSRSVGNPDDIQVRNNTRRQLSSSSSTTSAQTENKGLAPLAIKLGHQKQLWTLNAAVKAIAFAPWQPTILAAGGGSNDRCIRFFHTLTGASLATIDCHAQVTSLVFSPRRKELIATFGFAQPEHLVRVGVFAWPSCRTVGAVPWHGGERALWAVVYNGGQPITGREDTEQDGLRGSKRGDRRSDVAALVVAGSDGSIKFHEVF</sequence>
<evidence type="ECO:0000256" key="4">
    <source>
        <dbReference type="SAM" id="MobiDB-lite"/>
    </source>
</evidence>
<dbReference type="GO" id="GO:0031145">
    <property type="term" value="P:anaphase-promoting complex-dependent catabolic process"/>
    <property type="evidence" value="ECO:0007669"/>
    <property type="project" value="TreeGrafter"/>
</dbReference>
<gene>
    <name evidence="5" type="ORF">K431DRAFT_218415</name>
</gene>
<evidence type="ECO:0000256" key="2">
    <source>
        <dbReference type="ARBA" id="ARBA00022737"/>
    </source>
</evidence>
<dbReference type="GO" id="GO:0010997">
    <property type="term" value="F:anaphase-promoting complex binding"/>
    <property type="evidence" value="ECO:0007669"/>
    <property type="project" value="InterPro"/>
</dbReference>
<evidence type="ECO:0000313" key="5">
    <source>
        <dbReference type="EMBL" id="KAF2724141.1"/>
    </source>
</evidence>
<dbReference type="SMART" id="SM00320">
    <property type="entry name" value="WD40"/>
    <property type="match status" value="5"/>
</dbReference>
<keyword evidence="1 3" id="KW-0853">WD repeat</keyword>
<evidence type="ECO:0000256" key="1">
    <source>
        <dbReference type="ARBA" id="ARBA00022574"/>
    </source>
</evidence>